<feature type="region of interest" description="Disordered" evidence="1">
    <location>
        <begin position="65"/>
        <end position="98"/>
    </location>
</feature>
<organism evidence="2 3">
    <name type="scientific">Methylobacterium aquaticum</name>
    <dbReference type="NCBI Taxonomy" id="270351"/>
    <lineage>
        <taxon>Bacteria</taxon>
        <taxon>Pseudomonadati</taxon>
        <taxon>Pseudomonadota</taxon>
        <taxon>Alphaproteobacteria</taxon>
        <taxon>Hyphomicrobiales</taxon>
        <taxon>Methylobacteriaceae</taxon>
        <taxon>Methylobacterium</taxon>
    </lineage>
</organism>
<dbReference type="EMBL" id="LABX01000032">
    <property type="protein sequence ID" value="KMO39366.1"/>
    <property type="molecule type" value="Genomic_DNA"/>
</dbReference>
<evidence type="ECO:0000313" key="2">
    <source>
        <dbReference type="EMBL" id="KMO39366.1"/>
    </source>
</evidence>
<gene>
    <name evidence="2" type="ORF">VP06_04335</name>
</gene>
<reference evidence="2 3" key="1">
    <citation type="submission" date="2015-03" db="EMBL/GenBank/DDBJ databases">
        <title>Genome sequencing of Methylobacterium aquaticum DSM16371 type strain.</title>
        <authorList>
            <person name="Chaudhry V."/>
            <person name="Patil P.B."/>
        </authorList>
    </citation>
    <scope>NUCLEOTIDE SEQUENCE [LARGE SCALE GENOMIC DNA]</scope>
    <source>
        <strain evidence="2 3">DSM 16371</strain>
    </source>
</reference>
<evidence type="ECO:0000313" key="3">
    <source>
        <dbReference type="Proteomes" id="UP000035929"/>
    </source>
</evidence>
<proteinExistence type="predicted"/>
<dbReference type="SUPFAM" id="SSF55073">
    <property type="entry name" value="Nucleotide cyclase"/>
    <property type="match status" value="1"/>
</dbReference>
<name>A0A0J6VJQ8_9HYPH</name>
<accession>A0A0J6VJQ8</accession>
<evidence type="ECO:0008006" key="4">
    <source>
        <dbReference type="Google" id="ProtNLM"/>
    </source>
</evidence>
<feature type="compositionally biased region" description="Basic and acidic residues" evidence="1">
    <location>
        <begin position="65"/>
        <end position="76"/>
    </location>
</feature>
<evidence type="ECO:0000256" key="1">
    <source>
        <dbReference type="SAM" id="MobiDB-lite"/>
    </source>
</evidence>
<dbReference type="AlphaFoldDB" id="A0A0J6VJQ8"/>
<comment type="caution">
    <text evidence="2">The sequence shown here is derived from an EMBL/GenBank/DDBJ whole genome shotgun (WGS) entry which is preliminary data.</text>
</comment>
<feature type="compositionally biased region" description="Polar residues" evidence="1">
    <location>
        <begin position="86"/>
        <end position="98"/>
    </location>
</feature>
<dbReference type="InterPro" id="IPR029787">
    <property type="entry name" value="Nucleotide_cyclase"/>
</dbReference>
<dbReference type="Proteomes" id="UP000035929">
    <property type="component" value="Unassembled WGS sequence"/>
</dbReference>
<dbReference type="RefSeq" id="WP_048462605.1">
    <property type="nucleotide sequence ID" value="NZ_LABX01000032.1"/>
</dbReference>
<sequence>MRARGLTGVFDDGLRAEFTVLGPAMNALSRIERRAKDDGVDMLVSKRFARLLPTSARQDLRVTRLRRRDKDRDAPDMVRLGGDSGAYTSSAGGGNDSPNTLVGRLQETDENMIKTVALTIMAMTVVAASITGANRASGSERVDYHYQLERALQEKRCIPASVETIWTKGQATAFEVTCWGRPRRLVVACDTRACRAENPGDHDQEEEER</sequence>
<protein>
    <recommendedName>
        <fullName evidence="4">Guanylate cyclase domain-containing protein</fullName>
    </recommendedName>
</protein>